<dbReference type="GO" id="GO:0005634">
    <property type="term" value="C:nucleus"/>
    <property type="evidence" value="ECO:0007669"/>
    <property type="project" value="TreeGrafter"/>
</dbReference>
<gene>
    <name evidence="4" type="ORF">SteCoe_19864</name>
</gene>
<dbReference type="PANTHER" id="PTHR13164:SF3">
    <property type="entry name" value="CALCYCLIN-BINDING PROTEIN"/>
    <property type="match status" value="1"/>
</dbReference>
<evidence type="ECO:0000313" key="5">
    <source>
        <dbReference type="Proteomes" id="UP000187209"/>
    </source>
</evidence>
<protein>
    <recommendedName>
        <fullName evidence="6">Calcyclin-binding protein</fullName>
    </recommendedName>
</protein>
<organism evidence="4 5">
    <name type="scientific">Stentor coeruleus</name>
    <dbReference type="NCBI Taxonomy" id="5963"/>
    <lineage>
        <taxon>Eukaryota</taxon>
        <taxon>Sar</taxon>
        <taxon>Alveolata</taxon>
        <taxon>Ciliophora</taxon>
        <taxon>Postciliodesmatophora</taxon>
        <taxon>Heterotrichea</taxon>
        <taxon>Heterotrichida</taxon>
        <taxon>Stentoridae</taxon>
        <taxon>Stentor</taxon>
    </lineage>
</organism>
<dbReference type="OrthoDB" id="164025at2759"/>
<evidence type="ECO:0000259" key="3">
    <source>
        <dbReference type="PROSITE" id="PS51203"/>
    </source>
</evidence>
<dbReference type="SUPFAM" id="SSF49764">
    <property type="entry name" value="HSP20-like chaperones"/>
    <property type="match status" value="1"/>
</dbReference>
<comment type="caution">
    <text evidence="4">The sequence shown here is derived from an EMBL/GenBank/DDBJ whole genome shotgun (WGS) entry which is preliminary data.</text>
</comment>
<feature type="domain" description="SGS" evidence="2">
    <location>
        <begin position="140"/>
        <end position="215"/>
    </location>
</feature>
<dbReference type="Proteomes" id="UP000187209">
    <property type="component" value="Unassembled WGS sequence"/>
</dbReference>
<dbReference type="InterPro" id="IPR007699">
    <property type="entry name" value="SGS_dom"/>
</dbReference>
<dbReference type="PANTHER" id="PTHR13164">
    <property type="entry name" value="CALICYLIN BINDING PROTEIN"/>
    <property type="match status" value="1"/>
</dbReference>
<dbReference type="InterPro" id="IPR007052">
    <property type="entry name" value="CS_dom"/>
</dbReference>
<evidence type="ECO:0000256" key="1">
    <source>
        <dbReference type="SAM" id="MobiDB-lite"/>
    </source>
</evidence>
<dbReference type="PROSITE" id="PS51203">
    <property type="entry name" value="CS"/>
    <property type="match status" value="1"/>
</dbReference>
<evidence type="ECO:0000313" key="4">
    <source>
        <dbReference type="EMBL" id="OMJ79991.1"/>
    </source>
</evidence>
<name>A0A1R2BTG9_9CILI</name>
<dbReference type="InterPro" id="IPR052289">
    <property type="entry name" value="Calcyclin-binding_UBL-bridge"/>
</dbReference>
<proteinExistence type="predicted"/>
<reference evidence="4 5" key="1">
    <citation type="submission" date="2016-11" db="EMBL/GenBank/DDBJ databases">
        <title>The macronuclear genome of Stentor coeruleus: a giant cell with tiny introns.</title>
        <authorList>
            <person name="Slabodnick M."/>
            <person name="Ruby J.G."/>
            <person name="Reiff S.B."/>
            <person name="Swart E.C."/>
            <person name="Gosai S."/>
            <person name="Prabakaran S."/>
            <person name="Witkowska E."/>
            <person name="Larue G.E."/>
            <person name="Fisher S."/>
            <person name="Freeman R.M."/>
            <person name="Gunawardena J."/>
            <person name="Chu W."/>
            <person name="Stover N.A."/>
            <person name="Gregory B.D."/>
            <person name="Nowacki M."/>
            <person name="Derisi J."/>
            <person name="Roy S.W."/>
            <person name="Marshall W.F."/>
            <person name="Sood P."/>
        </authorList>
    </citation>
    <scope>NUCLEOTIDE SEQUENCE [LARGE SCALE GENOMIC DNA]</scope>
    <source>
        <strain evidence="4">WM001</strain>
    </source>
</reference>
<dbReference type="AlphaFoldDB" id="A0A1R2BTG9"/>
<dbReference type="EMBL" id="MPUH01000444">
    <property type="protein sequence ID" value="OMJ79991.1"/>
    <property type="molecule type" value="Genomic_DNA"/>
</dbReference>
<dbReference type="PROSITE" id="PS51048">
    <property type="entry name" value="SGS"/>
    <property type="match status" value="1"/>
</dbReference>
<evidence type="ECO:0008006" key="6">
    <source>
        <dbReference type="Google" id="ProtNLM"/>
    </source>
</evidence>
<sequence>MDSRRFELEADLKEIDRLLSLSTRNYSKEILISLRLSTSQELKSLPEGSSEPVPHDEEGIIWKPLDRFSWEQTENEIKIYVTCLEGLKSHPKENIHLHTTKNSVTVSIKNFQNNNYRLKFPKLTNDINTGKITQKSNGFSVTLIKKDKIRWDSLVPKKVVPVKEKDEEEKGDTKDSGDAGDSLMKMMKELYETGDDDMKKTIAEAWSKAKNKEDL</sequence>
<dbReference type="Pfam" id="PF04969">
    <property type="entry name" value="CS"/>
    <property type="match status" value="1"/>
</dbReference>
<feature type="domain" description="CS" evidence="3">
    <location>
        <begin position="63"/>
        <end position="155"/>
    </location>
</feature>
<accession>A0A1R2BTG9</accession>
<keyword evidence="5" id="KW-1185">Reference proteome</keyword>
<dbReference type="InterPro" id="IPR008978">
    <property type="entry name" value="HSP20-like_chaperone"/>
</dbReference>
<evidence type="ECO:0000259" key="2">
    <source>
        <dbReference type="PROSITE" id="PS51048"/>
    </source>
</evidence>
<dbReference type="Gene3D" id="2.60.40.790">
    <property type="match status" value="1"/>
</dbReference>
<feature type="region of interest" description="Disordered" evidence="1">
    <location>
        <begin position="162"/>
        <end position="187"/>
    </location>
</feature>